<sequence length="167" mass="17148">ASPSVTPTGGPFSGTMYPQGTSVLSGQEGTAATAQISAANGTWVGSPRNPLVYTATGVTATYSGGQTSFDLYLDAGGNVGNGTQLRVSYDLTGDGTFDRVETYNYFATDPVNGWEHYTQARGLYSGVGTLGNLVGGTVKVEIWNAIGGTSTNLGTGNQSRIVLPYTG</sequence>
<feature type="non-terminal residue" evidence="2">
    <location>
        <position position="1"/>
    </location>
</feature>
<keyword evidence="3" id="KW-1185">Reference proteome</keyword>
<feature type="region of interest" description="Disordered" evidence="1">
    <location>
        <begin position="1"/>
        <end position="24"/>
    </location>
</feature>
<dbReference type="EMBL" id="WVUH01000511">
    <property type="protein sequence ID" value="MBO4210547.1"/>
    <property type="molecule type" value="Genomic_DNA"/>
</dbReference>
<comment type="caution">
    <text evidence="2">The sequence shown here is derived from an EMBL/GenBank/DDBJ whole genome shotgun (WGS) entry which is preliminary data.</text>
</comment>
<accession>A0ABS3W179</accession>
<proteinExistence type="predicted"/>
<protein>
    <submittedName>
        <fullName evidence="2">Uncharacterized protein</fullName>
    </submittedName>
</protein>
<dbReference type="Proteomes" id="UP000823521">
    <property type="component" value="Unassembled WGS sequence"/>
</dbReference>
<evidence type="ECO:0000313" key="2">
    <source>
        <dbReference type="EMBL" id="MBO4210547.1"/>
    </source>
</evidence>
<name>A0ABS3W179_MICEH</name>
<organism evidence="2 3">
    <name type="scientific">Micromonospora echinofusca</name>
    <dbReference type="NCBI Taxonomy" id="47858"/>
    <lineage>
        <taxon>Bacteria</taxon>
        <taxon>Bacillati</taxon>
        <taxon>Actinomycetota</taxon>
        <taxon>Actinomycetes</taxon>
        <taxon>Micromonosporales</taxon>
        <taxon>Micromonosporaceae</taxon>
        <taxon>Micromonospora</taxon>
    </lineage>
</organism>
<reference evidence="2 3" key="1">
    <citation type="submission" date="2019-12" db="EMBL/GenBank/DDBJ databases">
        <title>Whole genome sequencing of endophytic Actinobacterium Micromonospora sp. MPMI6T.</title>
        <authorList>
            <person name="Evv R."/>
            <person name="Podile A.R."/>
        </authorList>
    </citation>
    <scope>NUCLEOTIDE SEQUENCE [LARGE SCALE GENOMIC DNA]</scope>
    <source>
        <strain evidence="2 3">MPMI6</strain>
    </source>
</reference>
<gene>
    <name evidence="2" type="ORF">GSF22_31825</name>
</gene>
<evidence type="ECO:0000313" key="3">
    <source>
        <dbReference type="Proteomes" id="UP000823521"/>
    </source>
</evidence>
<evidence type="ECO:0000256" key="1">
    <source>
        <dbReference type="SAM" id="MobiDB-lite"/>
    </source>
</evidence>